<dbReference type="PANTHER" id="PTHR30086:SF20">
    <property type="entry name" value="ARGININE EXPORTER PROTEIN ARGO-RELATED"/>
    <property type="match status" value="1"/>
</dbReference>
<dbReference type="AlphaFoldDB" id="A0A1F6TNY8"/>
<evidence type="ECO:0000256" key="4">
    <source>
        <dbReference type="ARBA" id="ARBA00022989"/>
    </source>
</evidence>
<dbReference type="PANTHER" id="PTHR30086">
    <property type="entry name" value="ARGININE EXPORTER PROTEIN ARGO"/>
    <property type="match status" value="1"/>
</dbReference>
<evidence type="ECO:0000256" key="3">
    <source>
        <dbReference type="ARBA" id="ARBA00022692"/>
    </source>
</evidence>
<keyword evidence="3 6" id="KW-0812">Transmembrane</keyword>
<keyword evidence="2" id="KW-1003">Cell membrane</keyword>
<proteinExistence type="predicted"/>
<name>A0A1F6TNY8_9PROT</name>
<protein>
    <recommendedName>
        <fullName evidence="9">Threonine transporter</fullName>
    </recommendedName>
</protein>
<evidence type="ECO:0000256" key="2">
    <source>
        <dbReference type="ARBA" id="ARBA00022475"/>
    </source>
</evidence>
<reference evidence="7 8" key="1">
    <citation type="journal article" date="2016" name="Nat. Commun.">
        <title>Thousands of microbial genomes shed light on interconnected biogeochemical processes in an aquifer system.</title>
        <authorList>
            <person name="Anantharaman K."/>
            <person name="Brown C.T."/>
            <person name="Hug L.A."/>
            <person name="Sharon I."/>
            <person name="Castelle C.J."/>
            <person name="Probst A.J."/>
            <person name="Thomas B.C."/>
            <person name="Singh A."/>
            <person name="Wilkins M.J."/>
            <person name="Karaoz U."/>
            <person name="Brodie E.L."/>
            <person name="Williams K.H."/>
            <person name="Hubbard S.S."/>
            <person name="Banfield J.F."/>
        </authorList>
    </citation>
    <scope>NUCLEOTIDE SEQUENCE [LARGE SCALE GENOMIC DNA]</scope>
</reference>
<gene>
    <name evidence="7" type="ORF">A2151_00935</name>
</gene>
<feature type="transmembrane region" description="Helical" evidence="6">
    <location>
        <begin position="153"/>
        <end position="173"/>
    </location>
</feature>
<dbReference type="InterPro" id="IPR001123">
    <property type="entry name" value="LeuE-type"/>
</dbReference>
<accession>A0A1F6TNY8</accession>
<evidence type="ECO:0000256" key="1">
    <source>
        <dbReference type="ARBA" id="ARBA00004651"/>
    </source>
</evidence>
<evidence type="ECO:0000313" key="8">
    <source>
        <dbReference type="Proteomes" id="UP000178885"/>
    </source>
</evidence>
<dbReference type="GO" id="GO:0005886">
    <property type="term" value="C:plasma membrane"/>
    <property type="evidence" value="ECO:0007669"/>
    <property type="project" value="UniProtKB-SubCell"/>
</dbReference>
<organism evidence="7 8">
    <name type="scientific">Candidatus Muproteobacteria bacterium RBG_16_65_34</name>
    <dbReference type="NCBI Taxonomy" id="1817760"/>
    <lineage>
        <taxon>Bacteria</taxon>
        <taxon>Pseudomonadati</taxon>
        <taxon>Pseudomonadota</taxon>
        <taxon>Candidatus Muproteobacteria</taxon>
    </lineage>
</organism>
<feature type="transmembrane region" description="Helical" evidence="6">
    <location>
        <begin position="12"/>
        <end position="31"/>
    </location>
</feature>
<feature type="transmembrane region" description="Helical" evidence="6">
    <location>
        <begin position="43"/>
        <end position="65"/>
    </location>
</feature>
<evidence type="ECO:0008006" key="9">
    <source>
        <dbReference type="Google" id="ProtNLM"/>
    </source>
</evidence>
<dbReference type="STRING" id="1817760.A2151_00935"/>
<dbReference type="EMBL" id="MFSU01000074">
    <property type="protein sequence ID" value="OGI46815.1"/>
    <property type="molecule type" value="Genomic_DNA"/>
</dbReference>
<evidence type="ECO:0000256" key="6">
    <source>
        <dbReference type="SAM" id="Phobius"/>
    </source>
</evidence>
<evidence type="ECO:0000313" key="7">
    <source>
        <dbReference type="EMBL" id="OGI46815.1"/>
    </source>
</evidence>
<dbReference type="Proteomes" id="UP000178885">
    <property type="component" value="Unassembled WGS sequence"/>
</dbReference>
<sequence length="208" mass="21409">MESSLTPANIAALTGIMVFGALVPSVSVLAVSARSAALGFAHGVLTSVGIVVGDIVFILIAIYGLSVLADLMGSHFALVKYLGGAYLIWLGTVLWRSKPKADGVEGNSKTSMPSSFLTGLLITLADQKAILFYLGFFPAFIDLSAISLADTGIILIIATVAVGGPKLLYAFMAERAGLIFRNSKAARAVNITAGSVMAGVGVFLVAKA</sequence>
<feature type="transmembrane region" description="Helical" evidence="6">
    <location>
        <begin position="185"/>
        <end position="206"/>
    </location>
</feature>
<evidence type="ECO:0000256" key="5">
    <source>
        <dbReference type="ARBA" id="ARBA00023136"/>
    </source>
</evidence>
<comment type="subcellular location">
    <subcellularLocation>
        <location evidence="1">Cell membrane</location>
        <topology evidence="1">Multi-pass membrane protein</topology>
    </subcellularLocation>
</comment>
<comment type="caution">
    <text evidence="7">The sequence shown here is derived from an EMBL/GenBank/DDBJ whole genome shotgun (WGS) entry which is preliminary data.</text>
</comment>
<keyword evidence="5 6" id="KW-0472">Membrane</keyword>
<dbReference type="Pfam" id="PF01810">
    <property type="entry name" value="LysE"/>
    <property type="match status" value="1"/>
</dbReference>
<feature type="transmembrane region" description="Helical" evidence="6">
    <location>
        <begin position="116"/>
        <end position="141"/>
    </location>
</feature>
<keyword evidence="4 6" id="KW-1133">Transmembrane helix</keyword>
<feature type="transmembrane region" description="Helical" evidence="6">
    <location>
        <begin position="77"/>
        <end position="95"/>
    </location>
</feature>
<dbReference type="GO" id="GO:0015171">
    <property type="term" value="F:amino acid transmembrane transporter activity"/>
    <property type="evidence" value="ECO:0007669"/>
    <property type="project" value="TreeGrafter"/>
</dbReference>